<keyword evidence="6" id="KW-0418">Kinase</keyword>
<dbReference type="InterPro" id="IPR036936">
    <property type="entry name" value="CRIB_dom_sf"/>
</dbReference>
<feature type="domain" description="Protein kinase" evidence="4">
    <location>
        <begin position="185"/>
        <end position="262"/>
    </location>
</feature>
<evidence type="ECO:0000313" key="7">
    <source>
        <dbReference type="Proteomes" id="UP000008983"/>
    </source>
</evidence>
<keyword evidence="2" id="KW-0067">ATP-binding</keyword>
<dbReference type="OrthoDB" id="312324at2759"/>
<feature type="region of interest" description="Disordered" evidence="3">
    <location>
        <begin position="1"/>
        <end position="24"/>
    </location>
</feature>
<dbReference type="InterPro" id="IPR011009">
    <property type="entry name" value="Kinase-like_dom_sf"/>
</dbReference>
<evidence type="ECO:0000259" key="4">
    <source>
        <dbReference type="PROSITE" id="PS50011"/>
    </source>
</evidence>
<protein>
    <submittedName>
        <fullName evidence="6">P21-activated protein kinase, putative</fullName>
        <ecNumber evidence="6">2.7.7.49</ecNumber>
    </submittedName>
</protein>
<dbReference type="STRING" id="857967.G0QZ19"/>
<evidence type="ECO:0000256" key="2">
    <source>
        <dbReference type="ARBA" id="ARBA00022840"/>
    </source>
</evidence>
<dbReference type="RefSeq" id="XP_004030772.1">
    <property type="nucleotide sequence ID" value="XM_004030724.1"/>
</dbReference>
<dbReference type="PROSITE" id="PS50108">
    <property type="entry name" value="CRIB"/>
    <property type="match status" value="1"/>
</dbReference>
<dbReference type="PANTHER" id="PTHR45832:SF18">
    <property type="entry name" value="SERINE_THREONINE-PROTEIN KINASE DST1"/>
    <property type="match status" value="1"/>
</dbReference>
<dbReference type="EMBL" id="GL984135">
    <property type="protein sequence ID" value="EGR29536.1"/>
    <property type="molecule type" value="Genomic_DNA"/>
</dbReference>
<dbReference type="InterPro" id="IPR051931">
    <property type="entry name" value="PAK3-like"/>
</dbReference>
<dbReference type="AlphaFoldDB" id="G0QZ19"/>
<evidence type="ECO:0000256" key="3">
    <source>
        <dbReference type="SAM" id="MobiDB-lite"/>
    </source>
</evidence>
<dbReference type="InterPro" id="IPR000719">
    <property type="entry name" value="Prot_kinase_dom"/>
</dbReference>
<sequence>MGNKHSQEEEDQNNENDISLTPSKPKNVKKMISITINENGQYEGFPEEWVNKLGLYQIDKSKTVNTKDMPEEVRATDLPESIISLINDKKMVISKPMNVKHQVHIQIDQNAPYGLKGLPEEWLELFKAQNIDQNEIKQNPQDMLCIIKGYEQEFIPKRLVLPTHENFIKLVESLNYIEEDPSKFYNFENQLGRGAMCKVYRAFRRKSKGEEFAIRVMKLSDDQTLCRTKIEMALMIMCQHNNIVKYIETYKYMGCLLWLLNI</sequence>
<name>G0QZ19_ICHMU</name>
<keyword evidence="1" id="KW-0547">Nucleotide-binding</keyword>
<evidence type="ECO:0000256" key="1">
    <source>
        <dbReference type="ARBA" id="ARBA00022741"/>
    </source>
</evidence>
<dbReference type="GO" id="GO:0005524">
    <property type="term" value="F:ATP binding"/>
    <property type="evidence" value="ECO:0007669"/>
    <property type="project" value="UniProtKB-KW"/>
</dbReference>
<dbReference type="Gene3D" id="3.90.810.10">
    <property type="entry name" value="CRIB domain"/>
    <property type="match status" value="1"/>
</dbReference>
<dbReference type="GO" id="GO:0003964">
    <property type="term" value="F:RNA-directed DNA polymerase activity"/>
    <property type="evidence" value="ECO:0007669"/>
    <property type="project" value="UniProtKB-EC"/>
</dbReference>
<dbReference type="GO" id="GO:0004672">
    <property type="term" value="F:protein kinase activity"/>
    <property type="evidence" value="ECO:0007669"/>
    <property type="project" value="InterPro"/>
</dbReference>
<keyword evidence="6" id="KW-0548">Nucleotidyltransferase</keyword>
<dbReference type="Proteomes" id="UP000008983">
    <property type="component" value="Unassembled WGS sequence"/>
</dbReference>
<evidence type="ECO:0000259" key="5">
    <source>
        <dbReference type="PROSITE" id="PS50108"/>
    </source>
</evidence>
<organism evidence="6 7">
    <name type="scientific">Ichthyophthirius multifiliis</name>
    <name type="common">White spot disease agent</name>
    <name type="synonym">Ich</name>
    <dbReference type="NCBI Taxonomy" id="5932"/>
    <lineage>
        <taxon>Eukaryota</taxon>
        <taxon>Sar</taxon>
        <taxon>Alveolata</taxon>
        <taxon>Ciliophora</taxon>
        <taxon>Intramacronucleata</taxon>
        <taxon>Oligohymenophorea</taxon>
        <taxon>Hymenostomatida</taxon>
        <taxon>Ophryoglenina</taxon>
        <taxon>Ichthyophthirius</taxon>
    </lineage>
</organism>
<dbReference type="InterPro" id="IPR000095">
    <property type="entry name" value="CRIB_dom"/>
</dbReference>
<dbReference type="PANTHER" id="PTHR45832">
    <property type="entry name" value="SERINE/THREONINE-PROTEIN KINASE SAMKA-RELATED-RELATED"/>
    <property type="match status" value="1"/>
</dbReference>
<accession>G0QZ19</accession>
<dbReference type="PROSITE" id="PS50011">
    <property type="entry name" value="PROTEIN_KINASE_DOM"/>
    <property type="match status" value="1"/>
</dbReference>
<dbReference type="SMART" id="SM00285">
    <property type="entry name" value="PBD"/>
    <property type="match status" value="1"/>
</dbReference>
<evidence type="ECO:0000313" key="6">
    <source>
        <dbReference type="EMBL" id="EGR29536.1"/>
    </source>
</evidence>
<dbReference type="Pfam" id="PF00069">
    <property type="entry name" value="Pkinase"/>
    <property type="match status" value="1"/>
</dbReference>
<dbReference type="EC" id="2.7.7.49" evidence="6"/>
<gene>
    <name evidence="6" type="ORF">IMG5_153890</name>
</gene>
<feature type="domain" description="CRIB" evidence="5">
    <location>
        <begin position="93"/>
        <end position="106"/>
    </location>
</feature>
<dbReference type="Gene3D" id="3.30.200.20">
    <property type="entry name" value="Phosphorylase Kinase, domain 1"/>
    <property type="match status" value="1"/>
</dbReference>
<dbReference type="eggNOG" id="KOG0574">
    <property type="taxonomic scope" value="Eukaryota"/>
</dbReference>
<keyword evidence="6" id="KW-0808">Transferase</keyword>
<dbReference type="Pfam" id="PF00786">
    <property type="entry name" value="PBD"/>
    <property type="match status" value="1"/>
</dbReference>
<dbReference type="InParanoid" id="G0QZ19"/>
<keyword evidence="7" id="KW-1185">Reference proteome</keyword>
<proteinExistence type="predicted"/>
<reference evidence="6 7" key="1">
    <citation type="submission" date="2011-07" db="EMBL/GenBank/DDBJ databases">
        <authorList>
            <person name="Coyne R."/>
            <person name="Brami D."/>
            <person name="Johnson J."/>
            <person name="Hostetler J."/>
            <person name="Hannick L."/>
            <person name="Clark T."/>
            <person name="Cassidy-Hanley D."/>
            <person name="Inman J."/>
        </authorList>
    </citation>
    <scope>NUCLEOTIDE SEQUENCE [LARGE SCALE GENOMIC DNA]</scope>
    <source>
        <strain evidence="6 7">G5</strain>
    </source>
</reference>
<dbReference type="GeneID" id="14905638"/>
<dbReference type="SUPFAM" id="SSF56112">
    <property type="entry name" value="Protein kinase-like (PK-like)"/>
    <property type="match status" value="1"/>
</dbReference>